<dbReference type="STRING" id="346185.AAY42_14230"/>
<evidence type="ECO:0000313" key="2">
    <source>
        <dbReference type="EMBL" id="KQC30918.1"/>
    </source>
</evidence>
<gene>
    <name evidence="2" type="ORF">AAY42_14230</name>
</gene>
<evidence type="ECO:0000313" key="3">
    <source>
        <dbReference type="Proteomes" id="UP000050827"/>
    </source>
</evidence>
<evidence type="ECO:0008006" key="4">
    <source>
        <dbReference type="Google" id="ProtNLM"/>
    </source>
</evidence>
<dbReference type="RefSeq" id="WP_055396379.1">
    <property type="nucleotide sequence ID" value="NZ_LCTZ01000002.1"/>
</dbReference>
<keyword evidence="1" id="KW-0732">Signal</keyword>
<comment type="caution">
    <text evidence="2">The sequence shown here is derived from an EMBL/GenBank/DDBJ whole genome shotgun (WGS) entry which is preliminary data.</text>
</comment>
<protein>
    <recommendedName>
        <fullName evidence="4">Beta-lactamase-inhibitor-like PepSY-like domain-containing protein</fullName>
    </recommendedName>
</protein>
<sequence length="101" mass="11070">MRKLIFATVLSFVGVTAFAQEETAELPVDETTIVTEVQDFEEISVSDLPEAISSAVAKDYPTATVDKAYKNESNQYKLEVSLEDGTTGTLYADAEGNWIEI</sequence>
<dbReference type="AlphaFoldDB" id="A0A0Q0XJ18"/>
<name>A0A0Q0XJ18_9FLAO</name>
<accession>A0A0Q0XJ18</accession>
<reference evidence="2 3" key="1">
    <citation type="submission" date="2015-04" db="EMBL/GenBank/DDBJ databases">
        <title>Complete genome of flavobacterium.</title>
        <authorList>
            <person name="Kwon Y.M."/>
            <person name="Kim S.-J."/>
        </authorList>
    </citation>
    <scope>NUCLEOTIDE SEQUENCE [LARGE SCALE GENOMIC DNA]</scope>
    <source>
        <strain evidence="2 3">DK169</strain>
    </source>
</reference>
<dbReference type="Gene3D" id="3.40.1420.30">
    <property type="match status" value="1"/>
</dbReference>
<dbReference type="EMBL" id="LCTZ01000002">
    <property type="protein sequence ID" value="KQC30918.1"/>
    <property type="molecule type" value="Genomic_DNA"/>
</dbReference>
<evidence type="ECO:0000256" key="1">
    <source>
        <dbReference type="SAM" id="SignalP"/>
    </source>
</evidence>
<keyword evidence="3" id="KW-1185">Reference proteome</keyword>
<dbReference type="PATRIC" id="fig|1547436.3.peg.2939"/>
<dbReference type="SUPFAM" id="SSF160574">
    <property type="entry name" value="BT0923-like"/>
    <property type="match status" value="1"/>
</dbReference>
<feature type="chain" id="PRO_5006186558" description="Beta-lactamase-inhibitor-like PepSY-like domain-containing protein" evidence="1">
    <location>
        <begin position="20"/>
        <end position="101"/>
    </location>
</feature>
<organism evidence="2 3">
    <name type="scientific">Flagellimonas eckloniae</name>
    <dbReference type="NCBI Taxonomy" id="346185"/>
    <lineage>
        <taxon>Bacteria</taxon>
        <taxon>Pseudomonadati</taxon>
        <taxon>Bacteroidota</taxon>
        <taxon>Flavobacteriia</taxon>
        <taxon>Flavobacteriales</taxon>
        <taxon>Flavobacteriaceae</taxon>
        <taxon>Flagellimonas</taxon>
    </lineage>
</organism>
<dbReference type="Proteomes" id="UP000050827">
    <property type="component" value="Unassembled WGS sequence"/>
</dbReference>
<dbReference type="OrthoDB" id="1099258at2"/>
<feature type="signal peptide" evidence="1">
    <location>
        <begin position="1"/>
        <end position="19"/>
    </location>
</feature>
<proteinExistence type="predicted"/>